<dbReference type="InterPro" id="IPR024810">
    <property type="entry name" value="MAB21L/cGLR"/>
</dbReference>
<evidence type="ECO:0000256" key="4">
    <source>
        <dbReference type="ARBA" id="ARBA00022695"/>
    </source>
</evidence>
<proteinExistence type="inferred from homology"/>
<evidence type="ECO:0000256" key="1">
    <source>
        <dbReference type="ARBA" id="ARBA00001946"/>
    </source>
</evidence>
<dbReference type="Pfam" id="PF20266">
    <property type="entry name" value="Mab-21_C"/>
    <property type="match status" value="1"/>
</dbReference>
<dbReference type="OrthoDB" id="10509923at2759"/>
<reference evidence="8" key="1">
    <citation type="submission" date="2018-11" db="EMBL/GenBank/DDBJ databases">
        <authorList>
            <person name="Alioto T."/>
            <person name="Alioto T."/>
        </authorList>
    </citation>
    <scope>NUCLEOTIDE SEQUENCE</scope>
</reference>
<evidence type="ECO:0000313" key="8">
    <source>
        <dbReference type="EMBL" id="VDH99095.1"/>
    </source>
</evidence>
<dbReference type="InterPro" id="IPR046906">
    <property type="entry name" value="Mab-21_HhH/H2TH-like"/>
</dbReference>
<sequence length="755" mass="87641">MNDVMDIAFCLKCDQWVSQAQPWISRPGLIWPWVLPKLKMNIHGPCLSDINDLYDFARCLKWDHRVSQAQPWISRSRLLWSSPELISKITSCGTLFVPIGNKGSVNENLQWRISFSVAEKVLIYSFSHTQLLCYALFEILLKEIVNEMEELTGLLCSYFLKTLMFLISEENETTDWRPDNIIPCFMACLKSGSKGEGLDLKGSDFDIMILSSIYVVYESDKDVVQDWRIVLVMDTEETPPCFTQLKLCTNVNDLPNLFKQQLQQHRGKHLLSSELYKSKFIHNLQCVLPKLKMNIHGPCLSDIFDLYDFARCLKCDHWVSQAQPWISRSRLLWPSPELISKITSCGTLFVPIGNKGSINENLQWRISLSVAEKILIYSFSHTQLLCYALLKILVKEIVNGREDLKGLLCSYFLKTLMFWISEENKTTVWRPDNIIPCFMACIKRLSYCIEYSTLLHYFIPDNNLFYLRFNNKQRNTLINFLRKSYQKGIRVFSSSQTLRDYRRFQCETTRSVCEINLHTVIGSIKEYLYTSFNTNSLVLLFTLLNHCKSELSRCIFTLSLTSLYQQIPFALPHVNNPNNKQQYKFYKHDLSQLLVGVQSDAVSGWLILASFFYGHNNYLISIDIINYTLSKYTDESFFSKISLKQTDTLKLISRLPSPYVVFRNLRLNSVIPMELKSHHFYKSSRHCMNKLLETVSDYSQSGVLTGLAIINNFIVLGIACQMLGETYLARKYFRIAAQRDVNDVTSAAFRLRQFR</sequence>
<keyword evidence="5" id="KW-0479">Metal-binding</keyword>
<dbReference type="PROSITE" id="PS50007">
    <property type="entry name" value="PIPLC_X_DOMAIN"/>
    <property type="match status" value="1"/>
</dbReference>
<dbReference type="PANTHER" id="PTHR10656">
    <property type="entry name" value="CELL FATE DETERMINING PROTEIN MAB21-RELATED"/>
    <property type="match status" value="1"/>
</dbReference>
<dbReference type="EMBL" id="UYJE01001098">
    <property type="protein sequence ID" value="VDH99095.1"/>
    <property type="molecule type" value="Genomic_DNA"/>
</dbReference>
<keyword evidence="9" id="KW-1185">Reference proteome</keyword>
<keyword evidence="3" id="KW-0808">Transferase</keyword>
<evidence type="ECO:0000256" key="2">
    <source>
        <dbReference type="ARBA" id="ARBA00008307"/>
    </source>
</evidence>
<keyword evidence="6" id="KW-0460">Magnesium</keyword>
<protein>
    <recommendedName>
        <fullName evidence="7">Mab-21-like HhH/H2TH-like domain-containing protein</fullName>
    </recommendedName>
</protein>
<organism evidence="8 9">
    <name type="scientific">Mytilus galloprovincialis</name>
    <name type="common">Mediterranean mussel</name>
    <dbReference type="NCBI Taxonomy" id="29158"/>
    <lineage>
        <taxon>Eukaryota</taxon>
        <taxon>Metazoa</taxon>
        <taxon>Spiralia</taxon>
        <taxon>Lophotrochozoa</taxon>
        <taxon>Mollusca</taxon>
        <taxon>Bivalvia</taxon>
        <taxon>Autobranchia</taxon>
        <taxon>Pteriomorphia</taxon>
        <taxon>Mytilida</taxon>
        <taxon>Mytiloidea</taxon>
        <taxon>Mytilidae</taxon>
        <taxon>Mytilinae</taxon>
        <taxon>Mytilus</taxon>
    </lineage>
</organism>
<dbReference type="Proteomes" id="UP000596742">
    <property type="component" value="Unassembled WGS sequence"/>
</dbReference>
<evidence type="ECO:0000313" key="9">
    <source>
        <dbReference type="Proteomes" id="UP000596742"/>
    </source>
</evidence>
<dbReference type="SMART" id="SM01265">
    <property type="entry name" value="Mab-21"/>
    <property type="match status" value="1"/>
</dbReference>
<gene>
    <name evidence="8" type="ORF">MGAL_10B014547</name>
</gene>
<evidence type="ECO:0000256" key="3">
    <source>
        <dbReference type="ARBA" id="ARBA00022679"/>
    </source>
</evidence>
<evidence type="ECO:0000256" key="5">
    <source>
        <dbReference type="ARBA" id="ARBA00022723"/>
    </source>
</evidence>
<name>A0A8B6C2R4_MYTGA</name>
<evidence type="ECO:0000256" key="6">
    <source>
        <dbReference type="ARBA" id="ARBA00022842"/>
    </source>
</evidence>
<keyword evidence="4" id="KW-0548">Nucleotidyltransferase</keyword>
<dbReference type="Gene3D" id="1.10.1410.40">
    <property type="match status" value="2"/>
</dbReference>
<dbReference type="AlphaFoldDB" id="A0A8B6C2R4"/>
<dbReference type="PANTHER" id="PTHR10656:SF42">
    <property type="entry name" value="CYCLIC GMP-AMP SYNTHASE-LIKE PROTEIN-RELATED"/>
    <property type="match status" value="1"/>
</dbReference>
<comment type="caution">
    <text evidence="8">The sequence shown here is derived from an EMBL/GenBank/DDBJ whole genome shotgun (WGS) entry which is preliminary data.</text>
</comment>
<accession>A0A8B6C2R4</accession>
<comment type="similarity">
    <text evidence="2">Belongs to the mab-21 family.</text>
</comment>
<feature type="domain" description="Mab-21-like HhH/H2TH-like" evidence="7">
    <location>
        <begin position="386"/>
        <end position="479"/>
    </location>
</feature>
<evidence type="ECO:0000259" key="7">
    <source>
        <dbReference type="Pfam" id="PF20266"/>
    </source>
</evidence>
<comment type="cofactor">
    <cofactor evidence="1">
        <name>Mg(2+)</name>
        <dbReference type="ChEBI" id="CHEBI:18420"/>
    </cofactor>
</comment>